<dbReference type="EMBL" id="JAAWWL010000002">
    <property type="protein sequence ID" value="NKI32977.1"/>
    <property type="molecule type" value="Genomic_DNA"/>
</dbReference>
<dbReference type="GO" id="GO:0016787">
    <property type="term" value="F:hydrolase activity"/>
    <property type="evidence" value="ECO:0007669"/>
    <property type="project" value="UniProtKB-KW"/>
</dbReference>
<dbReference type="InterPro" id="IPR013320">
    <property type="entry name" value="ConA-like_dom_sf"/>
</dbReference>
<dbReference type="Pfam" id="PF00722">
    <property type="entry name" value="Glyco_hydro_16"/>
    <property type="match status" value="1"/>
</dbReference>
<dbReference type="PANTHER" id="PTHR10963">
    <property type="entry name" value="GLYCOSYL HYDROLASE-RELATED"/>
    <property type="match status" value="1"/>
</dbReference>
<reference evidence="3 4" key="1">
    <citation type="submission" date="2020-04" db="EMBL/GenBank/DDBJ databases">
        <authorList>
            <person name="Yoon J."/>
        </authorList>
    </citation>
    <scope>NUCLEOTIDE SEQUENCE [LARGE SCALE GENOMIC DNA]</scope>
    <source>
        <strain evidence="3 4">DJ-13</strain>
    </source>
</reference>
<accession>A0ABX1GSP2</accession>
<dbReference type="PANTHER" id="PTHR10963:SF55">
    <property type="entry name" value="GLYCOSIDE HYDROLASE FAMILY 16 PROTEIN"/>
    <property type="match status" value="1"/>
</dbReference>
<dbReference type="Proteomes" id="UP000718451">
    <property type="component" value="Unassembled WGS sequence"/>
</dbReference>
<comment type="similarity">
    <text evidence="1">Belongs to the glycosyl hydrolase 16 family.</text>
</comment>
<name>A0ABX1GSP2_9FLAO</name>
<evidence type="ECO:0000313" key="4">
    <source>
        <dbReference type="Proteomes" id="UP000718451"/>
    </source>
</evidence>
<protein>
    <submittedName>
        <fullName evidence="3">Glycoside hydrolase family 16 protein</fullName>
    </submittedName>
</protein>
<evidence type="ECO:0000313" key="3">
    <source>
        <dbReference type="EMBL" id="NKI32977.1"/>
    </source>
</evidence>
<keyword evidence="4" id="KW-1185">Reference proteome</keyword>
<keyword evidence="3" id="KW-0378">Hydrolase</keyword>
<dbReference type="InterPro" id="IPR050546">
    <property type="entry name" value="Glycosyl_Hydrlase_16"/>
</dbReference>
<dbReference type="Gene3D" id="2.60.120.200">
    <property type="match status" value="1"/>
</dbReference>
<feature type="domain" description="GH16" evidence="2">
    <location>
        <begin position="41"/>
        <end position="285"/>
    </location>
</feature>
<evidence type="ECO:0000259" key="2">
    <source>
        <dbReference type="PROSITE" id="PS51762"/>
    </source>
</evidence>
<proteinExistence type="inferred from homology"/>
<organism evidence="3 4">
    <name type="scientific">Croceivirga thetidis</name>
    <dbReference type="NCBI Taxonomy" id="2721623"/>
    <lineage>
        <taxon>Bacteria</taxon>
        <taxon>Pseudomonadati</taxon>
        <taxon>Bacteroidota</taxon>
        <taxon>Flavobacteriia</taxon>
        <taxon>Flavobacteriales</taxon>
        <taxon>Flavobacteriaceae</taxon>
        <taxon>Croceivirga</taxon>
    </lineage>
</organism>
<sequence length="285" mass="32661">MSHLKILPKQVFLLFVITALGIQCKNQTQKEEKVADASSTEEWNLVFEEEFDSDLSQWNAWNSGAFNEEIQMYQPEQLSLENGLLTISTQRKTVSGASTVADSTTKEFEYVSGRIESKELFGPTELEGKREYKFKARIKLPNGHGMWPAFWTYGDPWPLQGEIDILEARGGKPLEFLSNLFYGTQPGISIINEIDVLHNIGQDLTKEFHVYEMIWKADSISILFDGKLLHTYQANQENYVAEFFDKKQKVVLNIAVGGWFFEDQNSANYADSAIMQVDWVRVFSR</sequence>
<gene>
    <name evidence="3" type="ORF">HCU67_13550</name>
</gene>
<evidence type="ECO:0000256" key="1">
    <source>
        <dbReference type="ARBA" id="ARBA00006865"/>
    </source>
</evidence>
<dbReference type="SUPFAM" id="SSF49899">
    <property type="entry name" value="Concanavalin A-like lectins/glucanases"/>
    <property type="match status" value="1"/>
</dbReference>
<dbReference type="RefSeq" id="WP_168553135.1">
    <property type="nucleotide sequence ID" value="NZ_JAAWWL010000002.1"/>
</dbReference>
<dbReference type="InterPro" id="IPR000757">
    <property type="entry name" value="Beta-glucanase-like"/>
</dbReference>
<dbReference type="CDD" id="cd08023">
    <property type="entry name" value="GH16_laminarinase_like"/>
    <property type="match status" value="1"/>
</dbReference>
<comment type="caution">
    <text evidence="3">The sequence shown here is derived from an EMBL/GenBank/DDBJ whole genome shotgun (WGS) entry which is preliminary data.</text>
</comment>
<dbReference type="PROSITE" id="PS51762">
    <property type="entry name" value="GH16_2"/>
    <property type="match status" value="1"/>
</dbReference>